<evidence type="ECO:0000256" key="1">
    <source>
        <dbReference type="ARBA" id="ARBA00005094"/>
    </source>
</evidence>
<sequence length="367" mass="39792">MIVLGSTGSIGKNALSLAWEYGLSVTALACASNYKLLNTQIKDFAPKLVFIKDKKLAKNVNHSRVFCGDIREFLRACANECDSSKTTLINALVGFGGLVPSKLAGELGFNLALANKESLVAGGAFLDTTKITPIDSEHFGLKFLLTSKLAEPKKLIITASGGAVVDIKSPKKIASLSPKKALKHPNWNMGAKITIDSASMANKLFEVLEAYHLYGIKNIDALIERTSKVHAIVSFDDGSSTAHISLPDMRLAIAHALSLAGNSRIPSQTKQVLPDFDFLGAKFAFEKISLKKYPIFSLKNEVLKKPKSGVIINAANDVMVARFLAGKCAFGDIAKNILKIYEKYNNIDISSFEDVLEADLMIRKVLK</sequence>
<organism evidence="13 14">
    <name type="scientific">Campylobacter magnus</name>
    <dbReference type="NCBI Taxonomy" id="3026462"/>
    <lineage>
        <taxon>Bacteria</taxon>
        <taxon>Pseudomonadati</taxon>
        <taxon>Campylobacterota</taxon>
        <taxon>Epsilonproteobacteria</taxon>
        <taxon>Campylobacterales</taxon>
        <taxon>Campylobacteraceae</taxon>
        <taxon>Campylobacter</taxon>
    </lineage>
</organism>
<comment type="caution">
    <text evidence="9">Lacks conserved residue(s) required for the propagation of feature annotation.</text>
</comment>
<evidence type="ECO:0000313" key="13">
    <source>
        <dbReference type="EMBL" id="MDO2408954.1"/>
    </source>
</evidence>
<dbReference type="InterPro" id="IPR026877">
    <property type="entry name" value="DXPR_C"/>
</dbReference>
<feature type="binding site" evidence="9">
    <location>
        <position position="31"/>
    </location>
    <ligand>
        <name>NADPH</name>
        <dbReference type="ChEBI" id="CHEBI:57783"/>
    </ligand>
</feature>
<dbReference type="SUPFAM" id="SSF69055">
    <property type="entry name" value="1-deoxy-D-xylulose-5-phosphate reductoisomerase, C-terminal domain"/>
    <property type="match status" value="1"/>
</dbReference>
<dbReference type="InterPro" id="IPR003821">
    <property type="entry name" value="DXP_reductoisomerase"/>
</dbReference>
<proteinExistence type="inferred from homology"/>
<evidence type="ECO:0000259" key="11">
    <source>
        <dbReference type="Pfam" id="PF08436"/>
    </source>
</evidence>
<feature type="binding site" evidence="9">
    <location>
        <position position="137"/>
    </location>
    <ligand>
        <name>Mn(2+)</name>
        <dbReference type="ChEBI" id="CHEBI:29035"/>
    </ligand>
</feature>
<keyword evidence="4 9" id="KW-0521">NADP</keyword>
<dbReference type="Gene3D" id="3.40.50.720">
    <property type="entry name" value="NAD(P)-binding Rossmann-like Domain"/>
    <property type="match status" value="1"/>
</dbReference>
<feature type="domain" description="DXP reductoisomerase C-terminal" evidence="12">
    <location>
        <begin position="245"/>
        <end position="364"/>
    </location>
</feature>
<dbReference type="Pfam" id="PF13288">
    <property type="entry name" value="DXPR_C"/>
    <property type="match status" value="1"/>
</dbReference>
<dbReference type="InterPro" id="IPR013644">
    <property type="entry name" value="DXP_reductoisomerase_C"/>
</dbReference>
<feature type="binding site" evidence="9">
    <location>
        <position position="190"/>
    </location>
    <ligand>
        <name>NADPH</name>
        <dbReference type="ChEBI" id="CHEBI:57783"/>
    </ligand>
</feature>
<reference evidence="13 14" key="1">
    <citation type="submission" date="2023-06" db="EMBL/GenBank/DDBJ databases">
        <title>Campylobacter magnum sp. nov., isolated from cecal contents of domestic pigs (Sus scrofa domesticus).</title>
        <authorList>
            <person name="Papic B."/>
            <person name="Gruntar I."/>
        </authorList>
    </citation>
    <scope>NUCLEOTIDE SEQUENCE [LARGE SCALE GENOMIC DNA]</scope>
    <source>
        <strain evidence="14">34484-21</strain>
    </source>
</reference>
<dbReference type="InterPro" id="IPR013512">
    <property type="entry name" value="DXP_reductoisomerase_N"/>
</dbReference>
<feature type="binding site" evidence="9">
    <location>
        <position position="137"/>
    </location>
    <ligand>
        <name>1-deoxy-D-xylulose 5-phosphate</name>
        <dbReference type="ChEBI" id="CHEBI:57792"/>
    </ligand>
</feature>
<comment type="similarity">
    <text evidence="2 9">Belongs to the DXR family.</text>
</comment>
<dbReference type="Pfam" id="PF08436">
    <property type="entry name" value="DXP_redisom_C"/>
    <property type="match status" value="1"/>
</dbReference>
<feature type="domain" description="1-deoxy-D-xylulose 5-phosphate reductoisomerase C-terminal" evidence="11">
    <location>
        <begin position="131"/>
        <end position="214"/>
    </location>
</feature>
<comment type="catalytic activity">
    <reaction evidence="8">
        <text>2-C-methyl-D-erythritol 4-phosphate + NADP(+) = 1-deoxy-D-xylulose 5-phosphate + NADPH + H(+)</text>
        <dbReference type="Rhea" id="RHEA:13717"/>
        <dbReference type="ChEBI" id="CHEBI:15378"/>
        <dbReference type="ChEBI" id="CHEBI:57783"/>
        <dbReference type="ChEBI" id="CHEBI:57792"/>
        <dbReference type="ChEBI" id="CHEBI:58262"/>
        <dbReference type="ChEBI" id="CHEBI:58349"/>
        <dbReference type="EC" id="1.1.1.267"/>
    </reaction>
    <physiologicalReaction direction="right-to-left" evidence="8">
        <dbReference type="Rhea" id="RHEA:13719"/>
    </physiologicalReaction>
</comment>
<evidence type="ECO:0000256" key="9">
    <source>
        <dbReference type="HAMAP-Rule" id="MF_00183"/>
    </source>
</evidence>
<feature type="binding site" evidence="9">
    <location>
        <position position="160"/>
    </location>
    <ligand>
        <name>1-deoxy-D-xylulose 5-phosphate</name>
        <dbReference type="ChEBI" id="CHEBI:57792"/>
    </ligand>
</feature>
<evidence type="ECO:0000256" key="7">
    <source>
        <dbReference type="ARBA" id="ARBA00023229"/>
    </source>
</evidence>
<dbReference type="GO" id="GO:0030604">
    <property type="term" value="F:1-deoxy-D-xylulose-5-phosphate reductoisomerase activity"/>
    <property type="evidence" value="ECO:0007669"/>
    <property type="project" value="UniProtKB-EC"/>
</dbReference>
<dbReference type="Pfam" id="PF02670">
    <property type="entry name" value="DXP_reductoisom"/>
    <property type="match status" value="1"/>
</dbReference>
<dbReference type="Proteomes" id="UP001171111">
    <property type="component" value="Unassembled WGS sequence"/>
</dbReference>
<evidence type="ECO:0000256" key="2">
    <source>
        <dbReference type="ARBA" id="ARBA00006825"/>
    </source>
</evidence>
<feature type="binding site" evidence="9">
    <location>
        <position position="8"/>
    </location>
    <ligand>
        <name>NADPH</name>
        <dbReference type="ChEBI" id="CHEBI:57783"/>
    </ligand>
</feature>
<comment type="cofactor">
    <cofactor evidence="9">
        <name>Mg(2+)</name>
        <dbReference type="ChEBI" id="CHEBI:18420"/>
    </cofactor>
    <cofactor evidence="9">
        <name>Mn(2+)</name>
        <dbReference type="ChEBI" id="CHEBI:29035"/>
    </cofactor>
</comment>
<keyword evidence="9" id="KW-0460">Magnesium</keyword>
<feature type="binding site" evidence="9">
    <location>
        <position position="10"/>
    </location>
    <ligand>
        <name>NADPH</name>
        <dbReference type="ChEBI" id="CHEBI:57783"/>
    </ligand>
</feature>
<feature type="binding site" evidence="9">
    <location>
        <position position="197"/>
    </location>
    <ligand>
        <name>1-deoxy-D-xylulose 5-phosphate</name>
        <dbReference type="ChEBI" id="CHEBI:57792"/>
    </ligand>
</feature>
<evidence type="ECO:0000256" key="5">
    <source>
        <dbReference type="ARBA" id="ARBA00023002"/>
    </source>
</evidence>
<feature type="binding site" evidence="9">
    <location>
        <position position="203"/>
    </location>
    <ligand>
        <name>1-deoxy-D-xylulose 5-phosphate</name>
        <dbReference type="ChEBI" id="CHEBI:57792"/>
    </ligand>
</feature>
<dbReference type="PIRSF" id="PIRSF006205">
    <property type="entry name" value="Dxp_reductismrs"/>
    <property type="match status" value="1"/>
</dbReference>
<feature type="binding site" evidence="9">
    <location>
        <position position="135"/>
    </location>
    <ligand>
        <name>Mn(2+)</name>
        <dbReference type="ChEBI" id="CHEBI:29035"/>
    </ligand>
</feature>
<feature type="binding site" evidence="9">
    <location>
        <position position="184"/>
    </location>
    <ligand>
        <name>1-deoxy-D-xylulose 5-phosphate</name>
        <dbReference type="ChEBI" id="CHEBI:57792"/>
    </ligand>
</feature>
<feature type="binding site" evidence="9">
    <location>
        <position position="33"/>
    </location>
    <ligand>
        <name>NADPH</name>
        <dbReference type="ChEBI" id="CHEBI:57783"/>
    </ligand>
</feature>
<evidence type="ECO:0000256" key="3">
    <source>
        <dbReference type="ARBA" id="ARBA00022723"/>
    </source>
</evidence>
<keyword evidence="7 9" id="KW-0414">Isoprene biosynthesis</keyword>
<keyword evidence="6 9" id="KW-0464">Manganese</keyword>
<dbReference type="PANTHER" id="PTHR30525">
    <property type="entry name" value="1-DEOXY-D-XYLULOSE 5-PHOSPHATE REDUCTOISOMERASE"/>
    <property type="match status" value="1"/>
</dbReference>
<evidence type="ECO:0000256" key="8">
    <source>
        <dbReference type="ARBA" id="ARBA00048543"/>
    </source>
</evidence>
<feature type="domain" description="1-deoxy-D-xylulose 5-phosphate reductoisomerase N-terminal" evidence="10">
    <location>
        <begin position="1"/>
        <end position="123"/>
    </location>
</feature>
<dbReference type="EMBL" id="JAULJQ010000002">
    <property type="protein sequence ID" value="MDO2408954.1"/>
    <property type="molecule type" value="Genomic_DNA"/>
</dbReference>
<dbReference type="EC" id="1.1.1.267" evidence="9"/>
<protein>
    <recommendedName>
        <fullName evidence="9">1-deoxy-D-xylulose 5-phosphate reductoisomerase</fullName>
        <shortName evidence="9">DXP reductoisomerase</shortName>
        <ecNumber evidence="9">1.1.1.267</ecNumber>
    </recommendedName>
    <alternativeName>
        <fullName evidence="9">1-deoxyxylulose-5-phosphate reductoisomerase</fullName>
    </alternativeName>
    <alternativeName>
        <fullName evidence="9">2-C-methyl-D-erythritol 4-phosphate synthase</fullName>
    </alternativeName>
</protein>
<dbReference type="HAMAP" id="MF_00183">
    <property type="entry name" value="DXP_reductoisom"/>
    <property type="match status" value="1"/>
</dbReference>
<feature type="binding site" evidence="9">
    <location>
        <position position="115"/>
    </location>
    <ligand>
        <name>NADPH</name>
        <dbReference type="ChEBI" id="CHEBI:57783"/>
    </ligand>
</feature>
<dbReference type="SUPFAM" id="SSF55347">
    <property type="entry name" value="Glyceraldehyde-3-phosphate dehydrogenase-like, C-terminal domain"/>
    <property type="match status" value="1"/>
</dbReference>
<feature type="binding site" evidence="9">
    <location>
        <position position="206"/>
    </location>
    <ligand>
        <name>Mn(2+)</name>
        <dbReference type="ChEBI" id="CHEBI:29035"/>
    </ligand>
</feature>
<comment type="caution">
    <text evidence="13">The sequence shown here is derived from an EMBL/GenBank/DDBJ whole genome shotgun (WGS) entry which is preliminary data.</text>
</comment>
<keyword evidence="3 9" id="KW-0479">Metal-binding</keyword>
<name>A0ABT8T706_9BACT</name>
<feature type="binding site" evidence="9">
    <location>
        <position position="206"/>
    </location>
    <ligand>
        <name>1-deoxy-D-xylulose 5-phosphate</name>
        <dbReference type="ChEBI" id="CHEBI:57792"/>
    </ligand>
</feature>
<evidence type="ECO:0000259" key="12">
    <source>
        <dbReference type="Pfam" id="PF13288"/>
    </source>
</evidence>
<comment type="function">
    <text evidence="9">Catalyzes the NADPH-dependent rearrangement and reduction of 1-deoxy-D-xylulose-5-phosphate (DXP) to 2-C-methyl-D-erythritol 4-phosphate (MEP).</text>
</comment>
<feature type="binding site" evidence="9">
    <location>
        <position position="7"/>
    </location>
    <ligand>
        <name>NADPH</name>
        <dbReference type="ChEBI" id="CHEBI:57783"/>
    </ligand>
</feature>
<evidence type="ECO:0000256" key="6">
    <source>
        <dbReference type="ARBA" id="ARBA00023211"/>
    </source>
</evidence>
<accession>A0ABT8T706</accession>
<feature type="binding site" evidence="9">
    <location>
        <position position="116"/>
    </location>
    <ligand>
        <name>1-deoxy-D-xylulose 5-phosphate</name>
        <dbReference type="ChEBI" id="CHEBI:57792"/>
    </ligand>
</feature>
<evidence type="ECO:0000259" key="10">
    <source>
        <dbReference type="Pfam" id="PF02670"/>
    </source>
</evidence>
<evidence type="ECO:0000313" key="14">
    <source>
        <dbReference type="Proteomes" id="UP001171111"/>
    </source>
</evidence>
<dbReference type="Gene3D" id="1.10.1740.10">
    <property type="match status" value="1"/>
</dbReference>
<feature type="binding site" evidence="9">
    <location>
        <position position="117"/>
    </location>
    <ligand>
        <name>NADPH</name>
        <dbReference type="ChEBI" id="CHEBI:57783"/>
    </ligand>
</feature>
<dbReference type="InterPro" id="IPR036291">
    <property type="entry name" value="NAD(P)-bd_dom_sf"/>
</dbReference>
<feature type="binding site" evidence="9">
    <location>
        <position position="9"/>
    </location>
    <ligand>
        <name>NADPH</name>
        <dbReference type="ChEBI" id="CHEBI:57783"/>
    </ligand>
</feature>
<dbReference type="PANTHER" id="PTHR30525:SF0">
    <property type="entry name" value="1-DEOXY-D-XYLULOSE 5-PHOSPHATE REDUCTOISOMERASE, CHLOROPLASTIC"/>
    <property type="match status" value="1"/>
</dbReference>
<dbReference type="RefSeq" id="WP_302243724.1">
    <property type="nucleotide sequence ID" value="NZ_JAULJQ010000002.1"/>
</dbReference>
<feature type="binding site" evidence="9">
    <location>
        <position position="136"/>
    </location>
    <ligand>
        <name>1-deoxy-D-xylulose 5-phosphate</name>
        <dbReference type="ChEBI" id="CHEBI:57792"/>
    </ligand>
</feature>
<evidence type="ECO:0000256" key="4">
    <source>
        <dbReference type="ARBA" id="ARBA00022857"/>
    </source>
</evidence>
<comment type="pathway">
    <text evidence="1 9">Isoprenoid biosynthesis; isopentenyl diphosphate biosynthesis via DXP pathway; isopentenyl diphosphate from 1-deoxy-D-xylulose 5-phosphate: step 1/6.</text>
</comment>
<keyword evidence="5 9" id="KW-0560">Oxidoreductase</keyword>
<feature type="binding site" evidence="9">
    <location>
        <position position="202"/>
    </location>
    <ligand>
        <name>1-deoxy-D-xylulose 5-phosphate</name>
        <dbReference type="ChEBI" id="CHEBI:57792"/>
    </ligand>
</feature>
<dbReference type="SUPFAM" id="SSF51735">
    <property type="entry name" value="NAD(P)-binding Rossmann-fold domains"/>
    <property type="match status" value="1"/>
</dbReference>
<dbReference type="InterPro" id="IPR036169">
    <property type="entry name" value="DXPR_C_sf"/>
</dbReference>
<gene>
    <name evidence="9" type="primary">dxr</name>
    <name evidence="13" type="ORF">Q2362_02420</name>
</gene>
<keyword evidence="14" id="KW-1185">Reference proteome</keyword>